<proteinExistence type="predicted"/>
<sequence>MRTLVSCLALLLAPSAVIAEEIPGSRISYGNWSGAGYTYDDGTFSHCAVSAAYRHGNTLLFSVNTDATVNVGVIAPSDTFTPQEEFPVALFVDRRPPFFGNATALDNTFAVLNISDLERALDSFRRGRTLIIQSKFGETPFDLTGTTRALAATFDCAVRNHAYRAAQPQQPRNQVDPAILMQVAAGTITTLGVSDFTFLSAAEMKEAFPNADPSLQSIFWRSPNLGLLSGVVVAARGPESDLKAGDANDLAMLSSMCSGDFVTGVRQVPEAEVDMREIRAGCTDGSAVSEHYLTKFFLGDMVVYSWLWFEGSKAQSERAPARNEMSKSVALYTASFLSE</sequence>
<dbReference type="EMBL" id="JAOWLA010000035">
    <property type="protein sequence ID" value="MCV2866919.1"/>
    <property type="molecule type" value="Genomic_DNA"/>
</dbReference>
<dbReference type="Proteomes" id="UP001652503">
    <property type="component" value="Unassembled WGS sequence"/>
</dbReference>
<dbReference type="RefSeq" id="WP_263723467.1">
    <property type="nucleotide sequence ID" value="NZ_JAOWLA010000035.1"/>
</dbReference>
<accession>A0ABT2Z710</accession>
<feature type="signal peptide" evidence="1">
    <location>
        <begin position="1"/>
        <end position="19"/>
    </location>
</feature>
<keyword evidence="1" id="KW-0732">Signal</keyword>
<protein>
    <submittedName>
        <fullName evidence="2">Uncharacterized protein</fullName>
    </submittedName>
</protein>
<gene>
    <name evidence="2" type="ORF">OE647_19635</name>
</gene>
<reference evidence="2 3" key="1">
    <citation type="submission" date="2022-10" db="EMBL/GenBank/DDBJ databases">
        <title>Defluviimonas sp. nov., isolated from ocean surface water.</title>
        <authorList>
            <person name="He W."/>
            <person name="Wang L."/>
            <person name="Zhang D.-F."/>
        </authorList>
    </citation>
    <scope>NUCLEOTIDE SEQUENCE [LARGE SCALE GENOMIC DNA]</scope>
    <source>
        <strain evidence="2 3">WL0075</strain>
    </source>
</reference>
<evidence type="ECO:0000256" key="1">
    <source>
        <dbReference type="SAM" id="SignalP"/>
    </source>
</evidence>
<feature type="chain" id="PRO_5046035415" evidence="1">
    <location>
        <begin position="20"/>
        <end position="339"/>
    </location>
</feature>
<organism evidence="2 3">
    <name type="scientific">Albidovulum sediminicola</name>
    <dbReference type="NCBI Taxonomy" id="2984331"/>
    <lineage>
        <taxon>Bacteria</taxon>
        <taxon>Pseudomonadati</taxon>
        <taxon>Pseudomonadota</taxon>
        <taxon>Alphaproteobacteria</taxon>
        <taxon>Rhodobacterales</taxon>
        <taxon>Paracoccaceae</taxon>
        <taxon>Albidovulum</taxon>
    </lineage>
</organism>
<evidence type="ECO:0000313" key="3">
    <source>
        <dbReference type="Proteomes" id="UP001652503"/>
    </source>
</evidence>
<evidence type="ECO:0000313" key="2">
    <source>
        <dbReference type="EMBL" id="MCV2866919.1"/>
    </source>
</evidence>
<comment type="caution">
    <text evidence="2">The sequence shown here is derived from an EMBL/GenBank/DDBJ whole genome shotgun (WGS) entry which is preliminary data.</text>
</comment>
<keyword evidence="3" id="KW-1185">Reference proteome</keyword>
<name>A0ABT2Z710_9RHOB</name>